<evidence type="ECO:0000256" key="7">
    <source>
        <dbReference type="ARBA" id="ARBA00022989"/>
    </source>
</evidence>
<dbReference type="PROSITE" id="PS50283">
    <property type="entry name" value="NA_SOLUT_SYMP_3"/>
    <property type="match status" value="1"/>
</dbReference>
<keyword evidence="16" id="KW-1185">Reference proteome</keyword>
<feature type="transmembrane region" description="Helical" evidence="14">
    <location>
        <begin position="6"/>
        <end position="22"/>
    </location>
</feature>
<dbReference type="EMBL" id="RHHQ01000025">
    <property type="protein sequence ID" value="RNB80203.1"/>
    <property type="molecule type" value="Genomic_DNA"/>
</dbReference>
<dbReference type="GO" id="GO:0015293">
    <property type="term" value="F:symporter activity"/>
    <property type="evidence" value="ECO:0007669"/>
    <property type="project" value="UniProtKB-KW"/>
</dbReference>
<dbReference type="GO" id="GO:0006814">
    <property type="term" value="P:sodium ion transport"/>
    <property type="evidence" value="ECO:0007669"/>
    <property type="project" value="UniProtKB-KW"/>
</dbReference>
<dbReference type="PROSITE" id="PS00457">
    <property type="entry name" value="NA_SOLUT_SYMP_2"/>
    <property type="match status" value="1"/>
</dbReference>
<dbReference type="InterPro" id="IPR018212">
    <property type="entry name" value="Na/solute_symporter_CS"/>
</dbReference>
<evidence type="ECO:0000256" key="5">
    <source>
        <dbReference type="ARBA" id="ARBA00022692"/>
    </source>
</evidence>
<comment type="similarity">
    <text evidence="2 13">Belongs to the sodium:solute symporter (SSF) (TC 2.A.21) family.</text>
</comment>
<comment type="catalytic activity">
    <reaction evidence="12">
        <text>L-proline(in) + Na(+)(in) = L-proline(out) + Na(+)(out)</text>
        <dbReference type="Rhea" id="RHEA:28967"/>
        <dbReference type="ChEBI" id="CHEBI:29101"/>
        <dbReference type="ChEBI" id="CHEBI:60039"/>
    </reaction>
</comment>
<feature type="transmembrane region" description="Helical" evidence="14">
    <location>
        <begin position="322"/>
        <end position="345"/>
    </location>
</feature>
<dbReference type="Pfam" id="PF00474">
    <property type="entry name" value="SSF"/>
    <property type="match status" value="1"/>
</dbReference>
<accession>A0A3M8CWY2</accession>
<feature type="transmembrane region" description="Helical" evidence="14">
    <location>
        <begin position="391"/>
        <end position="413"/>
    </location>
</feature>
<evidence type="ECO:0000256" key="13">
    <source>
        <dbReference type="RuleBase" id="RU362091"/>
    </source>
</evidence>
<proteinExistence type="inferred from homology"/>
<keyword evidence="8" id="KW-0915">Sodium</keyword>
<evidence type="ECO:0000313" key="16">
    <source>
        <dbReference type="Proteomes" id="UP000271031"/>
    </source>
</evidence>
<evidence type="ECO:0000256" key="4">
    <source>
        <dbReference type="ARBA" id="ARBA00022475"/>
    </source>
</evidence>
<comment type="subcellular location">
    <subcellularLocation>
        <location evidence="1">Cell membrane</location>
        <topology evidence="1">Multi-pass membrane protein</topology>
    </subcellularLocation>
</comment>
<dbReference type="PANTHER" id="PTHR48086">
    <property type="entry name" value="SODIUM/PROLINE SYMPORTER-RELATED"/>
    <property type="match status" value="1"/>
</dbReference>
<organism evidence="15 16">
    <name type="scientific">Brevibacillus fluminis</name>
    <dbReference type="NCBI Taxonomy" id="511487"/>
    <lineage>
        <taxon>Bacteria</taxon>
        <taxon>Bacillati</taxon>
        <taxon>Bacillota</taxon>
        <taxon>Bacilli</taxon>
        <taxon>Bacillales</taxon>
        <taxon>Paenibacillaceae</taxon>
        <taxon>Brevibacillus</taxon>
    </lineage>
</organism>
<dbReference type="Proteomes" id="UP000271031">
    <property type="component" value="Unassembled WGS sequence"/>
</dbReference>
<gene>
    <name evidence="15" type="ORF">EDM56_27740</name>
</gene>
<feature type="transmembrane region" description="Helical" evidence="14">
    <location>
        <begin position="420"/>
        <end position="439"/>
    </location>
</feature>
<evidence type="ECO:0000256" key="6">
    <source>
        <dbReference type="ARBA" id="ARBA00022847"/>
    </source>
</evidence>
<dbReference type="PANTHER" id="PTHR48086:SF3">
    <property type="entry name" value="SODIUM_PROLINE SYMPORTER"/>
    <property type="match status" value="1"/>
</dbReference>
<keyword evidence="4" id="KW-1003">Cell membrane</keyword>
<feature type="transmembrane region" description="Helical" evidence="14">
    <location>
        <begin position="71"/>
        <end position="91"/>
    </location>
</feature>
<feature type="transmembrane region" description="Helical" evidence="14">
    <location>
        <begin position="149"/>
        <end position="168"/>
    </location>
</feature>
<evidence type="ECO:0000256" key="10">
    <source>
        <dbReference type="ARBA" id="ARBA00023136"/>
    </source>
</evidence>
<evidence type="ECO:0000256" key="9">
    <source>
        <dbReference type="ARBA" id="ARBA00023065"/>
    </source>
</evidence>
<sequence length="533" mass="58250">MNAYSIVVFLSFILYIIIGNFAGRKVHNLEDYYVSGRNAPTMLIVGTLISSFASTELFYGDTAFSYDGYVMLLVILATIMIAGYSAGTLYFGRYVRRSKALTVPEYFGKRFQSRKIQSLAGVITIFAVTAYLLAATQGTNLLMSELTGLEYKECLILTWFVYTAFTLYSGSRGIILTETIMFIIILLGIVIAAPFIFHNTGGGFAAVIEKLATFEGKPGIVSYHGLLGPWKINATDSVIWAITFGISWGIAIAVSPWQASRYLMAKSEHVVLRAGAVATMITILYQTLVFFMAGSINLVNPGIQPSEKAFIWAVYHLLPSSLSVLLLVGIMAAGLSSASTFLSLIGFSATKDIIEIKKNEKTMLRISRGVMLVSSLVALGLAYYQPPAVLWITYFAGTAIAAAWGPVALMSVWSKRLTSAGAFWGMLAGFVGNVGAKLIEKMSAFTFPMLLSPFFIGLLASIMTILVVSSLTKVTDKEKEYRETLLIMPKEELDPKEIKRTLLYGKVMIGAGILTLVIFLFAYGIPYFKATSI</sequence>
<comment type="caution">
    <text evidence="15">The sequence shown here is derived from an EMBL/GenBank/DDBJ whole genome shotgun (WGS) entry which is preliminary data.</text>
</comment>
<dbReference type="GO" id="GO:0005886">
    <property type="term" value="C:plasma membrane"/>
    <property type="evidence" value="ECO:0007669"/>
    <property type="project" value="UniProtKB-SubCell"/>
</dbReference>
<feature type="transmembrane region" description="Helical" evidence="14">
    <location>
        <begin position="238"/>
        <end position="258"/>
    </location>
</feature>
<keyword evidence="7 14" id="KW-1133">Transmembrane helix</keyword>
<dbReference type="RefSeq" id="WP_122921187.1">
    <property type="nucleotide sequence ID" value="NZ_RHHQ01000025.1"/>
</dbReference>
<feature type="transmembrane region" description="Helical" evidence="14">
    <location>
        <begin position="180"/>
        <end position="197"/>
    </location>
</feature>
<keyword evidence="5 14" id="KW-0812">Transmembrane</keyword>
<keyword evidence="10 14" id="KW-0472">Membrane</keyword>
<evidence type="ECO:0000256" key="12">
    <source>
        <dbReference type="ARBA" id="ARBA00033708"/>
    </source>
</evidence>
<keyword evidence="11" id="KW-0739">Sodium transport</keyword>
<keyword evidence="9" id="KW-0406">Ion transport</keyword>
<dbReference type="CDD" id="cd10322">
    <property type="entry name" value="SLC5sbd"/>
    <property type="match status" value="1"/>
</dbReference>
<evidence type="ECO:0000313" key="15">
    <source>
        <dbReference type="EMBL" id="RNB80203.1"/>
    </source>
</evidence>
<evidence type="ECO:0000256" key="3">
    <source>
        <dbReference type="ARBA" id="ARBA00022448"/>
    </source>
</evidence>
<keyword evidence="3" id="KW-0813">Transport</keyword>
<dbReference type="GO" id="GO:0046942">
    <property type="term" value="P:carboxylic acid transport"/>
    <property type="evidence" value="ECO:0007669"/>
    <property type="project" value="UniProtKB-ARBA"/>
</dbReference>
<evidence type="ECO:0000256" key="11">
    <source>
        <dbReference type="ARBA" id="ARBA00023201"/>
    </source>
</evidence>
<dbReference type="InterPro" id="IPR038377">
    <property type="entry name" value="Na/Glc_symporter_sf"/>
</dbReference>
<dbReference type="AlphaFoldDB" id="A0A3M8CWY2"/>
<feature type="transmembrane region" description="Helical" evidence="14">
    <location>
        <begin position="451"/>
        <end position="472"/>
    </location>
</feature>
<feature type="transmembrane region" description="Helical" evidence="14">
    <location>
        <begin position="119"/>
        <end position="137"/>
    </location>
</feature>
<dbReference type="InterPro" id="IPR001734">
    <property type="entry name" value="Na/solute_symporter"/>
</dbReference>
<protein>
    <submittedName>
        <fullName evidence="15">Sodium:solute symporter family protein</fullName>
    </submittedName>
</protein>
<evidence type="ECO:0000256" key="14">
    <source>
        <dbReference type="SAM" id="Phobius"/>
    </source>
</evidence>
<name>A0A3M8CWY2_9BACL</name>
<evidence type="ECO:0000256" key="1">
    <source>
        <dbReference type="ARBA" id="ARBA00004651"/>
    </source>
</evidence>
<feature type="transmembrane region" description="Helical" evidence="14">
    <location>
        <begin position="503"/>
        <end position="525"/>
    </location>
</feature>
<feature type="transmembrane region" description="Helical" evidence="14">
    <location>
        <begin position="42"/>
        <end position="59"/>
    </location>
</feature>
<evidence type="ECO:0000256" key="8">
    <source>
        <dbReference type="ARBA" id="ARBA00023053"/>
    </source>
</evidence>
<reference evidence="15 16" key="1">
    <citation type="submission" date="2018-10" db="EMBL/GenBank/DDBJ databases">
        <title>Phylogenomics of Brevibacillus.</title>
        <authorList>
            <person name="Dunlap C."/>
        </authorList>
    </citation>
    <scope>NUCLEOTIDE SEQUENCE [LARGE SCALE GENOMIC DNA]</scope>
    <source>
        <strain evidence="15 16">JCM 15716</strain>
    </source>
</reference>
<keyword evidence="6" id="KW-0769">Symport</keyword>
<dbReference type="Gene3D" id="1.20.1730.10">
    <property type="entry name" value="Sodium/glucose cotransporter"/>
    <property type="match status" value="1"/>
</dbReference>
<feature type="transmembrane region" description="Helical" evidence="14">
    <location>
        <begin position="366"/>
        <end position="385"/>
    </location>
</feature>
<feature type="transmembrane region" description="Helical" evidence="14">
    <location>
        <begin position="270"/>
        <end position="293"/>
    </location>
</feature>
<dbReference type="OrthoDB" id="9814523at2"/>
<evidence type="ECO:0000256" key="2">
    <source>
        <dbReference type="ARBA" id="ARBA00006434"/>
    </source>
</evidence>
<dbReference type="InterPro" id="IPR050277">
    <property type="entry name" value="Sodium:Solute_Symporter"/>
</dbReference>